<comment type="function">
    <text evidence="7">F-actin regulator involved in anterograde Golgi to endosome transport: upon ubiquitination via 'Lys-33'-linked ubiquitin chains by the BCR(KLHL20) E3 ubiquitin ligase complex, interacts with EPS15 and localizes to the trans-Golgi network, where it promotes actin polymerization, thereby facilitating post-Golgi trafficking. May play a role in the maintenance of the Golgi apparatus morphology.</text>
</comment>
<evidence type="ECO:0000256" key="4">
    <source>
        <dbReference type="ARBA" id="ARBA00022574"/>
    </source>
</evidence>
<keyword evidence="6" id="KW-0009">Actin-binding</keyword>
<evidence type="ECO:0000313" key="13">
    <source>
        <dbReference type="Proteomes" id="UP000549394"/>
    </source>
</evidence>
<evidence type="ECO:0000259" key="11">
    <source>
        <dbReference type="SMART" id="SM01166"/>
    </source>
</evidence>
<feature type="compositionally biased region" description="Polar residues" evidence="10">
    <location>
        <begin position="438"/>
        <end position="447"/>
    </location>
</feature>
<protein>
    <recommendedName>
        <fullName evidence="9">Coronin</fullName>
    </recommendedName>
</protein>
<evidence type="ECO:0000256" key="7">
    <source>
        <dbReference type="ARBA" id="ARBA00024838"/>
    </source>
</evidence>
<dbReference type="Gene3D" id="2.130.10.10">
    <property type="entry name" value="YVTN repeat-like/Quinoprotein amine dehydrogenase"/>
    <property type="match status" value="2"/>
</dbReference>
<dbReference type="InterPro" id="IPR001680">
    <property type="entry name" value="WD40_rpt"/>
</dbReference>
<comment type="subcellular location">
    <subcellularLocation>
        <location evidence="1">Cytoplasm</location>
    </subcellularLocation>
</comment>
<dbReference type="Proteomes" id="UP000549394">
    <property type="component" value="Unassembled WGS sequence"/>
</dbReference>
<dbReference type="EMBL" id="CAJFCJ010000012">
    <property type="protein sequence ID" value="CAD5120322.1"/>
    <property type="molecule type" value="Genomic_DNA"/>
</dbReference>
<evidence type="ECO:0000256" key="9">
    <source>
        <dbReference type="RuleBase" id="RU280818"/>
    </source>
</evidence>
<evidence type="ECO:0000256" key="1">
    <source>
        <dbReference type="ARBA" id="ARBA00004496"/>
    </source>
</evidence>
<keyword evidence="4 8" id="KW-0853">WD repeat</keyword>
<dbReference type="Pfam" id="PF08953">
    <property type="entry name" value="DUF1899"/>
    <property type="match status" value="2"/>
</dbReference>
<dbReference type="FunFam" id="2.130.10.10:FF:000076">
    <property type="entry name" value="Coronin"/>
    <property type="match status" value="1"/>
</dbReference>
<dbReference type="InterPro" id="IPR019775">
    <property type="entry name" value="WD40_repeat_CS"/>
</dbReference>
<dbReference type="OrthoDB" id="1850764at2759"/>
<dbReference type="SMART" id="SM01167">
    <property type="entry name" value="DUF1900"/>
    <property type="match status" value="2"/>
</dbReference>
<dbReference type="InterPro" id="IPR015505">
    <property type="entry name" value="Coronin"/>
</dbReference>
<feature type="repeat" description="WD" evidence="8">
    <location>
        <begin position="166"/>
        <end position="198"/>
    </location>
</feature>
<evidence type="ECO:0000256" key="3">
    <source>
        <dbReference type="ARBA" id="ARBA00022490"/>
    </source>
</evidence>
<feature type="domain" description="DUF1899" evidence="11">
    <location>
        <begin position="526"/>
        <end position="588"/>
    </location>
</feature>
<dbReference type="GO" id="GO:0030036">
    <property type="term" value="P:actin cytoskeleton organization"/>
    <property type="evidence" value="ECO:0007669"/>
    <property type="project" value="UniProtKB-ARBA"/>
</dbReference>
<comment type="caution">
    <text evidence="12">The sequence shown here is derived from an EMBL/GenBank/DDBJ whole genome shotgun (WGS) entry which is preliminary data.</text>
</comment>
<dbReference type="InterPro" id="IPR036322">
    <property type="entry name" value="WD40_repeat_dom_sf"/>
</dbReference>
<evidence type="ECO:0000256" key="6">
    <source>
        <dbReference type="ARBA" id="ARBA00023203"/>
    </source>
</evidence>
<keyword evidence="3" id="KW-0963">Cytoplasm</keyword>
<dbReference type="InterPro" id="IPR015048">
    <property type="entry name" value="DUF1899"/>
</dbReference>
<organism evidence="12 13">
    <name type="scientific">Dimorphilus gyrociliatus</name>
    <dbReference type="NCBI Taxonomy" id="2664684"/>
    <lineage>
        <taxon>Eukaryota</taxon>
        <taxon>Metazoa</taxon>
        <taxon>Spiralia</taxon>
        <taxon>Lophotrochozoa</taxon>
        <taxon>Annelida</taxon>
        <taxon>Polychaeta</taxon>
        <taxon>Polychaeta incertae sedis</taxon>
        <taxon>Dinophilidae</taxon>
        <taxon>Dimorphilus</taxon>
    </lineage>
</organism>
<reference evidence="12 13" key="1">
    <citation type="submission" date="2020-08" db="EMBL/GenBank/DDBJ databases">
        <authorList>
            <person name="Hejnol A."/>
        </authorList>
    </citation>
    <scope>NUCLEOTIDE SEQUENCE [LARGE SCALE GENOMIC DNA]</scope>
</reference>
<dbReference type="AlphaFoldDB" id="A0A7I8VVR6"/>
<feature type="compositionally biased region" description="Basic and acidic residues" evidence="10">
    <location>
        <begin position="916"/>
        <end position="953"/>
    </location>
</feature>
<feature type="region of interest" description="Disordered" evidence="10">
    <location>
        <begin position="916"/>
        <end position="973"/>
    </location>
</feature>
<dbReference type="GO" id="GO:0003779">
    <property type="term" value="F:actin binding"/>
    <property type="evidence" value="ECO:0007669"/>
    <property type="project" value="UniProtKB-KW"/>
</dbReference>
<evidence type="ECO:0000256" key="5">
    <source>
        <dbReference type="ARBA" id="ARBA00022737"/>
    </source>
</evidence>
<feature type="repeat" description="WD" evidence="8">
    <location>
        <begin position="690"/>
        <end position="722"/>
    </location>
</feature>
<feature type="region of interest" description="Disordered" evidence="10">
    <location>
        <begin position="385"/>
        <end position="447"/>
    </location>
</feature>
<dbReference type="PROSITE" id="PS50082">
    <property type="entry name" value="WD_REPEATS_2"/>
    <property type="match status" value="4"/>
</dbReference>
<dbReference type="Pfam" id="PF16300">
    <property type="entry name" value="WD40_4"/>
    <property type="match status" value="2"/>
</dbReference>
<dbReference type="InterPro" id="IPR015943">
    <property type="entry name" value="WD40/YVTN_repeat-like_dom_sf"/>
</dbReference>
<dbReference type="PROSITE" id="PS00678">
    <property type="entry name" value="WD_REPEATS_1"/>
    <property type="match status" value="1"/>
</dbReference>
<keyword evidence="13" id="KW-1185">Reference proteome</keyword>
<dbReference type="SMART" id="SM00320">
    <property type="entry name" value="WD40"/>
    <property type="match status" value="6"/>
</dbReference>
<feature type="compositionally biased region" description="Basic and acidic residues" evidence="10">
    <location>
        <begin position="419"/>
        <end position="437"/>
    </location>
</feature>
<comment type="similarity">
    <text evidence="2 9">Belongs to the WD repeat coronin family.</text>
</comment>
<dbReference type="PANTHER" id="PTHR10856:SF20">
    <property type="entry name" value="CORONIN-7"/>
    <property type="match status" value="1"/>
</dbReference>
<dbReference type="Pfam" id="PF00400">
    <property type="entry name" value="WD40"/>
    <property type="match status" value="4"/>
</dbReference>
<gene>
    <name evidence="12" type="ORF">DGYR_LOCUS8432</name>
</gene>
<evidence type="ECO:0000256" key="10">
    <source>
        <dbReference type="SAM" id="MobiDB-lite"/>
    </source>
</evidence>
<dbReference type="PANTHER" id="PTHR10856">
    <property type="entry name" value="CORONIN"/>
    <property type="match status" value="1"/>
</dbReference>
<name>A0A7I8VVR6_9ANNE</name>
<sequence length="1000" mass="111580">MAWRNVSKFKNSAPKIPKKDQWITDVNSANLLNCAGNHIQCSAKYIAYNTSSGGSLGVVSLKHTGKVERTTHEILAHSEFVTDFDFSPFDDCLLATSSTDCTAKLWKLPQEDFTESISNPHKQLCALSKRIERILWHPCASDIIATASAHSVSVYDVEANKCFFEFNEHTDQVQSISWKGDGSLLVSSCKDRKIRIIDPRKNCLANSTNGHAGIRDSRSLWCGDGNYTISTGFSEKRSREVNIYDIRKFNSPLITREAGNNNGILIPLYDPDTNMLFLAGKGDTMISFMETQEKDPFLTEASIDSVQQFKGAALAPKKSMNVMSGEVNRVLLLASHNIIPVPYIVPRKSYYDFHADIFPDTNCSVPSMTSTSWMSGAIVPLSKISLDPTKKNQQMPEPPTKTVEEVDKNSHSKLQKTQSVEEVKLRHVDPLRREKPNSESNGSSSPFNVKLRHSVAVTDKGSNVEQLEPSFAQIKLKNVKKPVGMEAEAPEKSEERAAEKTAEVEIKNDVTPVVKKPGGAKFQTQRISKFKHLQGKPLHKNYHIVNLQNLSKTIPGESDGFSVNRKRCALPLNGPGGCVAVLELSKYGKLPVTGLPVLHNGSNVTDLAFDPFNECRIAIGTEESTINIWTIPTEGLEETLKEPQFSLRDHSDKIYFIKFHPLAKDVLASGSFDFTVKIWNLDKKSCSHTLNGHTDVIFNLSWHPNGSECVTLCKDSKIRVYEPRKSVDPVKQASAIIENSRGGRIQYVCGGDKLAVSNFTRQQTRNISIFDAVNLQGVSLACEEIDVSPATLMMLYDEDSRTIFATGRGDGTIFAFEAINEAPYLSRLSDIKGDGAHQGFGLLPKTECNVKAVEFARILRLTRSTIEPIPITVPRRKMEYFQDDIFPPTKALWEPSMTPDEWEQGGNKPLRTIDLKPTDMDNLSDHPDKPRASKYKFESEVKTKTDAEKRDELLESFSSKVNTDRGLEQDGMEGVEDQEWARISVFQNFNTTNLKLSLKQ</sequence>
<feature type="domain" description="DUF1899" evidence="11">
    <location>
        <begin position="1"/>
        <end position="65"/>
    </location>
</feature>
<proteinExistence type="inferred from homology"/>
<keyword evidence="5 9" id="KW-0677">Repeat</keyword>
<accession>A0A7I8VVR6</accession>
<dbReference type="SMART" id="SM01166">
    <property type="entry name" value="DUF1899"/>
    <property type="match status" value="2"/>
</dbReference>
<dbReference type="PROSITE" id="PS50294">
    <property type="entry name" value="WD_REPEATS_REGION"/>
    <property type="match status" value="2"/>
</dbReference>
<dbReference type="SUPFAM" id="SSF50978">
    <property type="entry name" value="WD40 repeat-like"/>
    <property type="match status" value="2"/>
</dbReference>
<feature type="repeat" description="WD" evidence="8">
    <location>
        <begin position="647"/>
        <end position="689"/>
    </location>
</feature>
<feature type="repeat" description="WD" evidence="8">
    <location>
        <begin position="74"/>
        <end position="116"/>
    </location>
</feature>
<evidence type="ECO:0000313" key="12">
    <source>
        <dbReference type="EMBL" id="CAD5120322.1"/>
    </source>
</evidence>
<evidence type="ECO:0000256" key="2">
    <source>
        <dbReference type="ARBA" id="ARBA00009482"/>
    </source>
</evidence>
<dbReference type="GO" id="GO:0005737">
    <property type="term" value="C:cytoplasm"/>
    <property type="evidence" value="ECO:0007669"/>
    <property type="project" value="UniProtKB-SubCell"/>
</dbReference>
<evidence type="ECO:0000256" key="8">
    <source>
        <dbReference type="PROSITE-ProRule" id="PRU00221"/>
    </source>
</evidence>